<keyword evidence="2" id="KW-0540">Nuclease</keyword>
<name>A0A5D0R7Y6_9RHOB</name>
<protein>
    <submittedName>
        <fullName evidence="2">HNH endonuclease</fullName>
    </submittedName>
</protein>
<comment type="caution">
    <text evidence="2">The sequence shown here is derived from an EMBL/GenBank/DDBJ whole genome shotgun (WGS) entry which is preliminary data.</text>
</comment>
<organism evidence="2 3">
    <name type="scientific">Maritimibacter fusiformis</name>
    <dbReference type="NCBI Taxonomy" id="2603819"/>
    <lineage>
        <taxon>Bacteria</taxon>
        <taxon>Pseudomonadati</taxon>
        <taxon>Pseudomonadota</taxon>
        <taxon>Alphaproteobacteria</taxon>
        <taxon>Rhodobacterales</taxon>
        <taxon>Roseobacteraceae</taxon>
        <taxon>Maritimibacter</taxon>
    </lineage>
</organism>
<feature type="domain" description="HNH nuclease" evidence="1">
    <location>
        <begin position="199"/>
        <end position="252"/>
    </location>
</feature>
<proteinExistence type="predicted"/>
<dbReference type="Proteomes" id="UP000322080">
    <property type="component" value="Unassembled WGS sequence"/>
</dbReference>
<accession>A0A5D0R7Y6</accession>
<keyword evidence="2" id="KW-0378">Hydrolase</keyword>
<dbReference type="InterPro" id="IPR003615">
    <property type="entry name" value="HNH_nuc"/>
</dbReference>
<reference evidence="2 3" key="1">
    <citation type="submission" date="2019-08" db="EMBL/GenBank/DDBJ databases">
        <title>Identification of a novel species of the genus Boseongicola.</title>
        <authorList>
            <person name="Zhang X.-Q."/>
        </authorList>
    </citation>
    <scope>NUCLEOTIDE SEQUENCE [LARGE SCALE GENOMIC DNA]</scope>
    <source>
        <strain evidence="2 3">HY14</strain>
    </source>
</reference>
<dbReference type="EMBL" id="VSIY01000015">
    <property type="protein sequence ID" value="TYB77553.1"/>
    <property type="molecule type" value="Genomic_DNA"/>
</dbReference>
<evidence type="ECO:0000259" key="1">
    <source>
        <dbReference type="Pfam" id="PF13391"/>
    </source>
</evidence>
<dbReference type="AlphaFoldDB" id="A0A5D0R7Y6"/>
<keyword evidence="3" id="KW-1185">Reference proteome</keyword>
<keyword evidence="2" id="KW-0255">Endonuclease</keyword>
<gene>
    <name evidence="2" type="ORF">FVF75_14900</name>
</gene>
<dbReference type="Pfam" id="PF13391">
    <property type="entry name" value="HNH_2"/>
    <property type="match status" value="1"/>
</dbReference>
<dbReference type="RefSeq" id="WP_148379427.1">
    <property type="nucleotide sequence ID" value="NZ_VSIY01000015.1"/>
</dbReference>
<sequence length="309" mass="34489">MSKAVFIQNPDSIYDDRPGEAYHFPRRYLGMVRETIGDWVVFYEGRRGLFGYTGVQKVERVEPDPKRSDHYYAILDRQSAWSFETIVPRASPSGQAYETSLRGLDGRPISGGAAVSAVRRLTDTEFAAIVQYGLTEIDGPDALPRSPEDVASAANKFSDEQTPFDAIDLNFSRTDVLASRKYRDPSFQRQVKAAYGSRCAISGLDLRNGGGRPEVQAAHIRPVAHGGPDLIQNGLALSGTLHWMFDRGLVSVAEDLSILVSHNKVPPETAARLIVPGQRLLLPENPRHRPHPEFLRFHRETIYGQINYK</sequence>
<dbReference type="GO" id="GO:0004519">
    <property type="term" value="F:endonuclease activity"/>
    <property type="evidence" value="ECO:0007669"/>
    <property type="project" value="UniProtKB-KW"/>
</dbReference>
<evidence type="ECO:0000313" key="3">
    <source>
        <dbReference type="Proteomes" id="UP000322080"/>
    </source>
</evidence>
<evidence type="ECO:0000313" key="2">
    <source>
        <dbReference type="EMBL" id="TYB77553.1"/>
    </source>
</evidence>